<dbReference type="CDD" id="cd07067">
    <property type="entry name" value="HP_PGM_like"/>
    <property type="match status" value="1"/>
</dbReference>
<dbReference type="Proteomes" id="UP000187085">
    <property type="component" value="Unassembled WGS sequence"/>
</dbReference>
<dbReference type="SUPFAM" id="SSF53254">
    <property type="entry name" value="Phosphoglycerate mutase-like"/>
    <property type="match status" value="1"/>
</dbReference>
<sequence>MPTVHLLRHGEVHNPAHVLYGRLDGYGLSELGRRMATTVAEYFGQRAADGAEVVVLKASPLLRAQQTAAPLGAALGLPIATEGRIIEAENHFEGLRMTRAELRKPKHWPFLVNPLRPSWGEPYRRQVARVVAAVHTARAEAEAAGGAGAEAVMVSHQLPIWVTRLSAEQRPLWHDPRSRECALASVTSFHFEGTELTGVDYQEPAGALLSGADQLPGA</sequence>
<gene>
    <name evidence="1" type="ORF">BKD30_04350</name>
</gene>
<dbReference type="RefSeq" id="WP_076702581.1">
    <property type="nucleotide sequence ID" value="NZ_MRDE01000018.1"/>
</dbReference>
<comment type="caution">
    <text evidence="1">The sequence shown here is derived from an EMBL/GenBank/DDBJ whole genome shotgun (WGS) entry which is preliminary data.</text>
</comment>
<accession>A0A1R1LHG7</accession>
<protein>
    <recommendedName>
        <fullName evidence="3">Histidine phosphatase family protein</fullName>
    </recommendedName>
</protein>
<dbReference type="GO" id="GO:0005737">
    <property type="term" value="C:cytoplasm"/>
    <property type="evidence" value="ECO:0007669"/>
    <property type="project" value="TreeGrafter"/>
</dbReference>
<organism evidence="1 2">
    <name type="scientific">Tersicoccus phoenicis</name>
    <dbReference type="NCBI Taxonomy" id="554083"/>
    <lineage>
        <taxon>Bacteria</taxon>
        <taxon>Bacillati</taxon>
        <taxon>Actinomycetota</taxon>
        <taxon>Actinomycetes</taxon>
        <taxon>Micrococcales</taxon>
        <taxon>Micrococcaceae</taxon>
        <taxon>Tersicoccus</taxon>
    </lineage>
</organism>
<dbReference type="InterPro" id="IPR013078">
    <property type="entry name" value="His_Pase_superF_clade-1"/>
</dbReference>
<proteinExistence type="predicted"/>
<reference evidence="1 2" key="1">
    <citation type="submission" date="2016-12" db="EMBL/GenBank/DDBJ databases">
        <title>Draft genome of Tersicoccus phoenicis 1P05MA.</title>
        <authorList>
            <person name="Nakajima Y."/>
            <person name="Yoshizawa S."/>
            <person name="Nakamura K."/>
            <person name="Ogura Y."/>
            <person name="Hayashi T."/>
            <person name="Kogure K."/>
        </authorList>
    </citation>
    <scope>NUCLEOTIDE SEQUENCE [LARGE SCALE GENOMIC DNA]</scope>
    <source>
        <strain evidence="1 2">1p05MA</strain>
    </source>
</reference>
<dbReference type="AlphaFoldDB" id="A0A1R1LHG7"/>
<dbReference type="OrthoDB" id="3215466at2"/>
<dbReference type="PANTHER" id="PTHR48100">
    <property type="entry name" value="BROAD-SPECIFICITY PHOSPHATASE YOR283W-RELATED"/>
    <property type="match status" value="1"/>
</dbReference>
<name>A0A1R1LHG7_9MICC</name>
<dbReference type="SMART" id="SM00855">
    <property type="entry name" value="PGAM"/>
    <property type="match status" value="1"/>
</dbReference>
<dbReference type="Pfam" id="PF00300">
    <property type="entry name" value="His_Phos_1"/>
    <property type="match status" value="1"/>
</dbReference>
<dbReference type="GO" id="GO:0016791">
    <property type="term" value="F:phosphatase activity"/>
    <property type="evidence" value="ECO:0007669"/>
    <property type="project" value="TreeGrafter"/>
</dbReference>
<dbReference type="EMBL" id="MRDE01000018">
    <property type="protein sequence ID" value="OMH26981.1"/>
    <property type="molecule type" value="Genomic_DNA"/>
</dbReference>
<evidence type="ECO:0008006" key="3">
    <source>
        <dbReference type="Google" id="ProtNLM"/>
    </source>
</evidence>
<dbReference type="PANTHER" id="PTHR48100:SF51">
    <property type="entry name" value="PHOSPHOGLYCERATE MUTASE"/>
    <property type="match status" value="1"/>
</dbReference>
<evidence type="ECO:0000313" key="2">
    <source>
        <dbReference type="Proteomes" id="UP000187085"/>
    </source>
</evidence>
<dbReference type="STRING" id="554083.BKD30_04350"/>
<dbReference type="Gene3D" id="3.40.50.1240">
    <property type="entry name" value="Phosphoglycerate mutase-like"/>
    <property type="match status" value="1"/>
</dbReference>
<keyword evidence="2" id="KW-1185">Reference proteome</keyword>
<dbReference type="InterPro" id="IPR029033">
    <property type="entry name" value="His_PPase_superfam"/>
</dbReference>
<dbReference type="InterPro" id="IPR050275">
    <property type="entry name" value="PGM_Phosphatase"/>
</dbReference>
<evidence type="ECO:0000313" key="1">
    <source>
        <dbReference type="EMBL" id="OMH26981.1"/>
    </source>
</evidence>